<evidence type="ECO:0008006" key="4">
    <source>
        <dbReference type="Google" id="ProtNLM"/>
    </source>
</evidence>
<evidence type="ECO:0000313" key="2">
    <source>
        <dbReference type="EMBL" id="RDH39861.1"/>
    </source>
</evidence>
<name>A0A370CF80_9COXI</name>
<reference evidence="2 3" key="1">
    <citation type="journal article" date="2017" name="Int. J. Syst. Evol. Microbiol.">
        <title>Aquarickettsiella crustaci n. gen. n. sp. (Gammaproteobacteria: Legionellales: Coxiellaceae); a bacterial pathogen of the freshwater crustacean: Gammarus fossarum (Malacostraca: Amphipoda).</title>
        <authorList>
            <person name="Bojko J."/>
            <person name="Dunn A.M."/>
            <person name="Stebbing P.D."/>
            <person name="Van Aerle R."/>
            <person name="Bacela-Spychalska K."/>
            <person name="Bean T.P."/>
            <person name="Stentiford G.D."/>
        </authorList>
    </citation>
    <scope>NUCLEOTIDE SEQUENCE [LARGE SCALE GENOMIC DNA]</scope>
    <source>
        <strain evidence="2">RA15029</strain>
    </source>
</reference>
<dbReference type="EMBL" id="NMOS02000032">
    <property type="protein sequence ID" value="RDH39861.1"/>
    <property type="molecule type" value="Genomic_DNA"/>
</dbReference>
<dbReference type="Proteomes" id="UP000226429">
    <property type="component" value="Unassembled WGS sequence"/>
</dbReference>
<keyword evidence="1" id="KW-0175">Coiled coil</keyword>
<sequence length="180" mass="21321">MVIEPQITGYQQLINDAKQGRVEYEIAIEWSEDLQPRLIKFFRSSALLFHPDKSDRNEELRRLQTELFKEFNQLAENSRETLRQGLQTLKNCIPKLESKYQDILDKMQRDRENSKARSEELIRAHAQERAQKQAAMDAKISGMEEKIERLNNLLIENGMMNQNAMPEERPEIRAHHFARR</sequence>
<accession>A0A370CF80</accession>
<gene>
    <name evidence="2" type="ORF">CFE62_006875</name>
</gene>
<protein>
    <recommendedName>
        <fullName evidence="4">J domain-containing protein</fullName>
    </recommendedName>
</protein>
<reference evidence="2 3" key="2">
    <citation type="journal article" date="2018" name="J. Invertebr. Pathol.">
        <title>'Candidatus Aquirickettsiella gammari' (Gammaproteobacteria: Legionellales: Coxiellaceae): A bacterial pathogen of the freshwater crustacean Gammarus fossarum (Malacostraca: Amphipoda).</title>
        <authorList>
            <person name="Bojko J."/>
            <person name="Dunn A.M."/>
            <person name="Stebbing P.D."/>
            <person name="van Aerle R."/>
            <person name="Bacela-Spychalska K."/>
            <person name="Bean T.P."/>
            <person name="Urrutia A."/>
            <person name="Stentiford G.D."/>
        </authorList>
    </citation>
    <scope>NUCLEOTIDE SEQUENCE [LARGE SCALE GENOMIC DNA]</scope>
    <source>
        <strain evidence="2">RA15029</strain>
    </source>
</reference>
<proteinExistence type="predicted"/>
<evidence type="ECO:0000313" key="3">
    <source>
        <dbReference type="Proteomes" id="UP000226429"/>
    </source>
</evidence>
<dbReference type="AlphaFoldDB" id="A0A370CF80"/>
<keyword evidence="3" id="KW-1185">Reference proteome</keyword>
<comment type="caution">
    <text evidence="2">The sequence shown here is derived from an EMBL/GenBank/DDBJ whole genome shotgun (WGS) entry which is preliminary data.</text>
</comment>
<feature type="coiled-coil region" evidence="1">
    <location>
        <begin position="104"/>
        <end position="153"/>
    </location>
</feature>
<evidence type="ECO:0000256" key="1">
    <source>
        <dbReference type="SAM" id="Coils"/>
    </source>
</evidence>
<organism evidence="2 3">
    <name type="scientific">Candidatus Aquirickettsiella gammari</name>
    <dbReference type="NCBI Taxonomy" id="2016198"/>
    <lineage>
        <taxon>Bacteria</taxon>
        <taxon>Pseudomonadati</taxon>
        <taxon>Pseudomonadota</taxon>
        <taxon>Gammaproteobacteria</taxon>
        <taxon>Legionellales</taxon>
        <taxon>Coxiellaceae</taxon>
        <taxon>Candidatus Aquirickettsiella</taxon>
    </lineage>
</organism>